<evidence type="ECO:0000313" key="2">
    <source>
        <dbReference type="EMBL" id="SDD35309.1"/>
    </source>
</evidence>
<organism evidence="2 3">
    <name type="scientific">Geodermatophilus telluris</name>
    <dbReference type="NCBI Taxonomy" id="1190417"/>
    <lineage>
        <taxon>Bacteria</taxon>
        <taxon>Bacillati</taxon>
        <taxon>Actinomycetota</taxon>
        <taxon>Actinomycetes</taxon>
        <taxon>Geodermatophilales</taxon>
        <taxon>Geodermatophilaceae</taxon>
        <taxon>Geodermatophilus</taxon>
    </lineage>
</organism>
<dbReference type="Proteomes" id="UP000199416">
    <property type="component" value="Unassembled WGS sequence"/>
</dbReference>
<dbReference type="AlphaFoldDB" id="A0A1G6U1U2"/>
<accession>A0A1G6U1U2</accession>
<feature type="domain" description="Antitoxin FitA-like ribbon-helix-helix" evidence="1">
    <location>
        <begin position="21"/>
        <end position="51"/>
    </location>
</feature>
<sequence>MLDTCDRMRATRRMGGVPKMVQVRNVPDDLHAALRARAAASGLSLSEYLLRELQVLAARPSKAEVLARAARRGGRMSFDDAVAAIAAERPDGP</sequence>
<keyword evidence="3" id="KW-1185">Reference proteome</keyword>
<dbReference type="InterPro" id="IPR010985">
    <property type="entry name" value="Ribbon_hlx_hlx"/>
</dbReference>
<reference evidence="3" key="1">
    <citation type="submission" date="2016-10" db="EMBL/GenBank/DDBJ databases">
        <authorList>
            <person name="Varghese N."/>
            <person name="Submissions S."/>
        </authorList>
    </citation>
    <scope>NUCLEOTIDE SEQUENCE [LARGE SCALE GENOMIC DNA]</scope>
    <source>
        <strain evidence="3">DSM 45421</strain>
    </source>
</reference>
<protein>
    <recommendedName>
        <fullName evidence="1">Antitoxin FitA-like ribbon-helix-helix domain-containing protein</fullName>
    </recommendedName>
</protein>
<dbReference type="InterPro" id="IPR053853">
    <property type="entry name" value="FitA-like_RHH"/>
</dbReference>
<dbReference type="GO" id="GO:0006355">
    <property type="term" value="P:regulation of DNA-templated transcription"/>
    <property type="evidence" value="ECO:0007669"/>
    <property type="project" value="InterPro"/>
</dbReference>
<dbReference type="STRING" id="1190417.SAMN05660690_4016"/>
<evidence type="ECO:0000259" key="1">
    <source>
        <dbReference type="Pfam" id="PF22513"/>
    </source>
</evidence>
<dbReference type="Pfam" id="PF22513">
    <property type="entry name" value="FitA-like_RHH"/>
    <property type="match status" value="1"/>
</dbReference>
<evidence type="ECO:0000313" key="3">
    <source>
        <dbReference type="Proteomes" id="UP000199416"/>
    </source>
</evidence>
<name>A0A1G6U1U2_9ACTN</name>
<dbReference type="EMBL" id="FMZF01000007">
    <property type="protein sequence ID" value="SDD35309.1"/>
    <property type="molecule type" value="Genomic_DNA"/>
</dbReference>
<gene>
    <name evidence="2" type="ORF">SAMN05660690_4016</name>
</gene>
<proteinExistence type="predicted"/>
<dbReference type="SUPFAM" id="SSF47598">
    <property type="entry name" value="Ribbon-helix-helix"/>
    <property type="match status" value="1"/>
</dbReference>